<gene>
    <name evidence="6" type="ordered locus">Marme_1735</name>
</gene>
<dbReference type="eggNOG" id="COG0845">
    <property type="taxonomic scope" value="Bacteria"/>
</dbReference>
<comment type="similarity">
    <text evidence="1">Belongs to the membrane fusion protein (MFP) (TC 8.A.1) family.</text>
</comment>
<feature type="coiled-coil region" evidence="2">
    <location>
        <begin position="148"/>
        <end position="223"/>
    </location>
</feature>
<dbReference type="Gene3D" id="2.40.30.170">
    <property type="match status" value="1"/>
</dbReference>
<dbReference type="AlphaFoldDB" id="F2K0K7"/>
<dbReference type="EMBL" id="CP002583">
    <property type="protein sequence ID" value="ADZ90991.1"/>
    <property type="molecule type" value="Genomic_DNA"/>
</dbReference>
<evidence type="ECO:0000256" key="4">
    <source>
        <dbReference type="SAM" id="Phobius"/>
    </source>
</evidence>
<name>F2K0K7_MARM1</name>
<proteinExistence type="inferred from homology"/>
<dbReference type="InterPro" id="IPR006143">
    <property type="entry name" value="RND_pump_MFP"/>
</dbReference>
<dbReference type="OrthoDB" id="9781888at2"/>
<keyword evidence="2" id="KW-0175">Coiled coil</keyword>
<dbReference type="STRING" id="717774.Marme_1735"/>
<dbReference type="PATRIC" id="fig|717774.3.peg.1792"/>
<dbReference type="HOGENOM" id="CLU_018816_18_3_6"/>
<keyword evidence="4" id="KW-0812">Transmembrane</keyword>
<dbReference type="GO" id="GO:1990281">
    <property type="term" value="C:efflux pump complex"/>
    <property type="evidence" value="ECO:0007669"/>
    <property type="project" value="TreeGrafter"/>
</dbReference>
<organism evidence="6 7">
    <name type="scientific">Marinomonas mediterranea (strain ATCC 700492 / JCM 21426 / NBRC 103028 / MMB-1)</name>
    <dbReference type="NCBI Taxonomy" id="717774"/>
    <lineage>
        <taxon>Bacteria</taxon>
        <taxon>Pseudomonadati</taxon>
        <taxon>Pseudomonadota</taxon>
        <taxon>Gammaproteobacteria</taxon>
        <taxon>Oceanospirillales</taxon>
        <taxon>Oceanospirillaceae</taxon>
        <taxon>Marinomonas</taxon>
    </lineage>
</organism>
<evidence type="ECO:0000259" key="5">
    <source>
        <dbReference type="Pfam" id="PF25973"/>
    </source>
</evidence>
<evidence type="ECO:0000313" key="7">
    <source>
        <dbReference type="Proteomes" id="UP000001062"/>
    </source>
</evidence>
<keyword evidence="4" id="KW-0472">Membrane</keyword>
<sequence length="427" mass="45875">MKYITQWAVLCLALVIAAGSYWYINDALQDESGSTAFLGEGGGPRPGKGPGGPKGETGGGSRRGESAQTGKQQSVRANEQESEKAIVISVVTVSPSSYAPTINATGLVKPRYDLTLTSKVSGEVTHISSQFELGKRVKKGDELIRLSNKELNSAVADARKTLASAELALKEEERQGEQAQAEWKAAGFAGKPDSDLVLRKPQLADAKATVNAAKASLSEAIDDLKHTKITAPFDALIVSQDVTPGANISANGELATLYSTDRAEISLNLSSSDWAKLPETKTLLGSNWLALITSIDSDIRWDGSVIAASQHIDTSTRMRSLTIGLMSPLDQAQPLLPGAFVSVSLKGKQIDQLWKLPSTALSQQSEIWYLDDENRLNAFEVTPLFSDSDSIYIPVPIAFLEQPYHVLVKPFSSYLKGMLAKPAEVNE</sequence>
<dbReference type="NCBIfam" id="TIGR01730">
    <property type="entry name" value="RND_mfp"/>
    <property type="match status" value="1"/>
</dbReference>
<accession>F2K0K7</accession>
<feature type="domain" description="CzcB-like barrel-sandwich hybrid" evidence="5">
    <location>
        <begin position="116"/>
        <end position="256"/>
    </location>
</feature>
<evidence type="ECO:0000256" key="1">
    <source>
        <dbReference type="ARBA" id="ARBA00009477"/>
    </source>
</evidence>
<evidence type="ECO:0000313" key="6">
    <source>
        <dbReference type="EMBL" id="ADZ90991.1"/>
    </source>
</evidence>
<feature type="transmembrane region" description="Helical" evidence="4">
    <location>
        <begin position="7"/>
        <end position="24"/>
    </location>
</feature>
<dbReference type="GO" id="GO:0015562">
    <property type="term" value="F:efflux transmembrane transporter activity"/>
    <property type="evidence" value="ECO:0007669"/>
    <property type="project" value="TreeGrafter"/>
</dbReference>
<keyword evidence="7" id="KW-1185">Reference proteome</keyword>
<dbReference type="PANTHER" id="PTHR30469">
    <property type="entry name" value="MULTIDRUG RESISTANCE PROTEIN MDTA"/>
    <property type="match status" value="1"/>
</dbReference>
<dbReference type="Gene3D" id="1.10.287.470">
    <property type="entry name" value="Helix hairpin bin"/>
    <property type="match status" value="1"/>
</dbReference>
<dbReference type="Proteomes" id="UP000001062">
    <property type="component" value="Chromosome"/>
</dbReference>
<dbReference type="Gene3D" id="2.40.50.100">
    <property type="match status" value="1"/>
</dbReference>
<evidence type="ECO:0000256" key="2">
    <source>
        <dbReference type="SAM" id="Coils"/>
    </source>
</evidence>
<dbReference type="KEGG" id="mme:Marme_1735"/>
<dbReference type="Pfam" id="PF25973">
    <property type="entry name" value="BSH_CzcB"/>
    <property type="match status" value="1"/>
</dbReference>
<protein>
    <submittedName>
        <fullName evidence="6">Efflux transporter, RND family, MFP subunit</fullName>
    </submittedName>
</protein>
<dbReference type="SUPFAM" id="SSF111369">
    <property type="entry name" value="HlyD-like secretion proteins"/>
    <property type="match status" value="1"/>
</dbReference>
<reference evidence="6 7" key="1">
    <citation type="journal article" date="2012" name="Stand. Genomic Sci.">
        <title>Complete genome sequence of the melanogenic marine bacterium Marinomonas mediterranea type strain (MMB-1(T)).</title>
        <authorList>
            <person name="Lucas-Elio P."/>
            <person name="Goodwin L."/>
            <person name="Woyke T."/>
            <person name="Pitluck S."/>
            <person name="Nolan M."/>
            <person name="Kyrpides N.C."/>
            <person name="Detter J.C."/>
            <person name="Copeland A."/>
            <person name="Teshima H."/>
            <person name="Bruce D."/>
            <person name="Detter C."/>
            <person name="Tapia R."/>
            <person name="Han S."/>
            <person name="Land M.L."/>
            <person name="Ivanova N."/>
            <person name="Mikhailova N."/>
            <person name="Johnston A.W."/>
            <person name="Sanchez-Amat A."/>
        </authorList>
    </citation>
    <scope>NUCLEOTIDE SEQUENCE [LARGE SCALE GENOMIC DNA]</scope>
    <source>
        <strain evidence="7">ATCC 700492 / JCM 21426 / NBRC 103028 / MMB-1</strain>
    </source>
</reference>
<dbReference type="InterPro" id="IPR058647">
    <property type="entry name" value="BSH_CzcB-like"/>
</dbReference>
<dbReference type="PANTHER" id="PTHR30469:SF12">
    <property type="entry name" value="MULTIDRUG RESISTANCE PROTEIN MDTA"/>
    <property type="match status" value="1"/>
</dbReference>
<keyword evidence="4" id="KW-1133">Transmembrane helix</keyword>
<dbReference type="RefSeq" id="WP_013660896.1">
    <property type="nucleotide sequence ID" value="NC_015276.1"/>
</dbReference>
<feature type="region of interest" description="Disordered" evidence="3">
    <location>
        <begin position="35"/>
        <end position="80"/>
    </location>
</feature>
<feature type="compositionally biased region" description="Polar residues" evidence="3">
    <location>
        <begin position="67"/>
        <end position="77"/>
    </location>
</feature>
<feature type="compositionally biased region" description="Gly residues" evidence="3">
    <location>
        <begin position="39"/>
        <end position="61"/>
    </location>
</feature>
<evidence type="ECO:0000256" key="3">
    <source>
        <dbReference type="SAM" id="MobiDB-lite"/>
    </source>
</evidence>